<evidence type="ECO:0000313" key="1">
    <source>
        <dbReference type="EMBL" id="RDB26238.1"/>
    </source>
</evidence>
<dbReference type="Proteomes" id="UP000076154">
    <property type="component" value="Unassembled WGS sequence"/>
</dbReference>
<organism evidence="1 2">
    <name type="scientific">Hypsizygus marmoreus</name>
    <name type="common">White beech mushroom</name>
    <name type="synonym">Agaricus marmoreus</name>
    <dbReference type="NCBI Taxonomy" id="39966"/>
    <lineage>
        <taxon>Eukaryota</taxon>
        <taxon>Fungi</taxon>
        <taxon>Dikarya</taxon>
        <taxon>Basidiomycota</taxon>
        <taxon>Agaricomycotina</taxon>
        <taxon>Agaricomycetes</taxon>
        <taxon>Agaricomycetidae</taxon>
        <taxon>Agaricales</taxon>
        <taxon>Tricholomatineae</taxon>
        <taxon>Lyophyllaceae</taxon>
        <taxon>Hypsizygus</taxon>
    </lineage>
</organism>
<dbReference type="OrthoDB" id="3184970at2759"/>
<dbReference type="InterPro" id="IPR011333">
    <property type="entry name" value="SKP1/BTB/POZ_sf"/>
</dbReference>
<dbReference type="Gene3D" id="3.30.710.10">
    <property type="entry name" value="Potassium Channel Kv1.1, Chain A"/>
    <property type="match status" value="1"/>
</dbReference>
<dbReference type="InParanoid" id="A0A369JWT2"/>
<protein>
    <recommendedName>
        <fullName evidence="3">BTB domain-containing protein</fullName>
    </recommendedName>
</protein>
<accession>A0A369JWT2</accession>
<proteinExistence type="predicted"/>
<evidence type="ECO:0008006" key="3">
    <source>
        <dbReference type="Google" id="ProtNLM"/>
    </source>
</evidence>
<evidence type="ECO:0000313" key="2">
    <source>
        <dbReference type="Proteomes" id="UP000076154"/>
    </source>
</evidence>
<comment type="caution">
    <text evidence="1">The sequence shown here is derived from an EMBL/GenBank/DDBJ whole genome shotgun (WGS) entry which is preliminary data.</text>
</comment>
<reference evidence="1" key="1">
    <citation type="submission" date="2018-04" db="EMBL/GenBank/DDBJ databases">
        <title>Whole genome sequencing of Hypsizygus marmoreus.</title>
        <authorList>
            <person name="Choi I.-G."/>
            <person name="Min B."/>
            <person name="Kim J.-G."/>
            <person name="Kim S."/>
            <person name="Oh Y.-L."/>
            <person name="Kong W.-S."/>
            <person name="Park H."/>
            <person name="Jeong J."/>
            <person name="Song E.-S."/>
        </authorList>
    </citation>
    <scope>NUCLEOTIDE SEQUENCE [LARGE SCALE GENOMIC DNA]</scope>
    <source>
        <strain evidence="1">51987-8</strain>
    </source>
</reference>
<dbReference type="STRING" id="39966.A0A369JWT2"/>
<gene>
    <name evidence="1" type="ORF">Hypma_006160</name>
</gene>
<name>A0A369JWT2_HYPMA</name>
<keyword evidence="2" id="KW-1185">Reference proteome</keyword>
<dbReference type="EMBL" id="LUEZ02000040">
    <property type="protein sequence ID" value="RDB26238.1"/>
    <property type="molecule type" value="Genomic_DNA"/>
</dbReference>
<dbReference type="AlphaFoldDB" id="A0A369JWT2"/>
<sequence>MELCHGTEPDQEIEDTMSALFNDADADVVFRSRDKIRFRIYSTYLKNTTGGFPPVGFTPHEDEIVDLDENASTLNLMFQFVYPQPQPPLRTLDFPTLSSLAEAVEKYQIYPAMQICYVFMTKALPSHALDILDYAIKHDYYPLMDKAAPHISLEDVSSAATRVSPRLLQIWIPYHNACNQALRDAFKINEPHKRPRSSFESCTEWETRRASILITLGGCIGVKNVESALASIACTSPDCCREAAVAWQAKARQGIAKPPKFSTFSRKSFQDD</sequence>